<dbReference type="Gene3D" id="3.40.50.1100">
    <property type="match status" value="2"/>
</dbReference>
<evidence type="ECO:0000256" key="6">
    <source>
        <dbReference type="ARBA" id="ARBA00047490"/>
    </source>
</evidence>
<evidence type="ECO:0000256" key="5">
    <source>
        <dbReference type="ARBA" id="ARBA00022898"/>
    </source>
</evidence>
<evidence type="ECO:0000256" key="4">
    <source>
        <dbReference type="ARBA" id="ARBA00012041"/>
    </source>
</evidence>
<dbReference type="InterPro" id="IPR036052">
    <property type="entry name" value="TrpB-like_PALP_sf"/>
</dbReference>
<dbReference type="InterPro" id="IPR001926">
    <property type="entry name" value="TrpB-like_PALP"/>
</dbReference>
<evidence type="ECO:0000256" key="3">
    <source>
        <dbReference type="ARBA" id="ARBA00007103"/>
    </source>
</evidence>
<comment type="pathway">
    <text evidence="2">Amino-acid biosynthesis; L-cysteine biosynthesis; L-cysteine from L-homocysteine and L-serine: step 1/2.</text>
</comment>
<comment type="similarity">
    <text evidence="3">Belongs to the cysteine synthase/cystathionine beta-synthase family.</text>
</comment>
<organism evidence="8 9">
    <name type="scientific">Wolfiporia cocos (strain MD-104)</name>
    <name type="common">Brown rot fungus</name>
    <dbReference type="NCBI Taxonomy" id="742152"/>
    <lineage>
        <taxon>Eukaryota</taxon>
        <taxon>Fungi</taxon>
        <taxon>Dikarya</taxon>
        <taxon>Basidiomycota</taxon>
        <taxon>Agaricomycotina</taxon>
        <taxon>Agaricomycetes</taxon>
        <taxon>Polyporales</taxon>
        <taxon>Phaeolaceae</taxon>
        <taxon>Wolfiporia</taxon>
    </lineage>
</organism>
<dbReference type="GO" id="GO:0006535">
    <property type="term" value="P:cysteine biosynthetic process from serine"/>
    <property type="evidence" value="ECO:0007669"/>
    <property type="project" value="InterPro"/>
</dbReference>
<dbReference type="OMA" id="CMTADTG"/>
<dbReference type="STRING" id="742152.A0A2H3JPR8"/>
<dbReference type="AlphaFoldDB" id="A0A2H3JPR8"/>
<evidence type="ECO:0000256" key="1">
    <source>
        <dbReference type="ARBA" id="ARBA00001933"/>
    </source>
</evidence>
<dbReference type="PANTHER" id="PTHR10314">
    <property type="entry name" value="CYSTATHIONINE BETA-SYNTHASE"/>
    <property type="match status" value="1"/>
</dbReference>
<evidence type="ECO:0000259" key="7">
    <source>
        <dbReference type="Pfam" id="PF00291"/>
    </source>
</evidence>
<comment type="cofactor">
    <cofactor evidence="1">
        <name>pyridoxal 5'-phosphate</name>
        <dbReference type="ChEBI" id="CHEBI:597326"/>
    </cofactor>
</comment>
<dbReference type="GO" id="GO:0004122">
    <property type="term" value="F:cystathionine beta-synthase activity"/>
    <property type="evidence" value="ECO:0007669"/>
    <property type="project" value="UniProtKB-EC"/>
</dbReference>
<proteinExistence type="inferred from homology"/>
<dbReference type="EC" id="4.2.1.22" evidence="4"/>
<protein>
    <recommendedName>
        <fullName evidence="4">cystathionine beta-synthase</fullName>
        <ecNumber evidence="4">4.2.1.22</ecNumber>
    </recommendedName>
</protein>
<dbReference type="OrthoDB" id="10259545at2759"/>
<feature type="domain" description="Tryptophan synthase beta chain-like PALP" evidence="7">
    <location>
        <begin position="13"/>
        <end position="338"/>
    </location>
</feature>
<evidence type="ECO:0000256" key="2">
    <source>
        <dbReference type="ARBA" id="ARBA00005003"/>
    </source>
</evidence>
<dbReference type="FunFam" id="3.40.50.1100:FF:000003">
    <property type="entry name" value="Cystathionine beta-synthase"/>
    <property type="match status" value="1"/>
</dbReference>
<evidence type="ECO:0000313" key="9">
    <source>
        <dbReference type="Proteomes" id="UP000218811"/>
    </source>
</evidence>
<dbReference type="CDD" id="cd01561">
    <property type="entry name" value="CBS_like"/>
    <property type="match status" value="1"/>
</dbReference>
<comment type="catalytic activity">
    <reaction evidence="6">
        <text>L-homocysteine + L-serine = L,L-cystathionine + H2O</text>
        <dbReference type="Rhea" id="RHEA:10112"/>
        <dbReference type="ChEBI" id="CHEBI:15377"/>
        <dbReference type="ChEBI" id="CHEBI:33384"/>
        <dbReference type="ChEBI" id="CHEBI:58161"/>
        <dbReference type="ChEBI" id="CHEBI:58199"/>
        <dbReference type="EC" id="4.2.1.22"/>
    </reaction>
</comment>
<dbReference type="FunFam" id="3.40.50.1100:FF:000118">
    <property type="entry name" value="Related to CYS4-cystathionine beta-synthase"/>
    <property type="match status" value="1"/>
</dbReference>
<accession>A0A2H3JPR8</accession>
<name>A0A2H3JPR8_WOLCO</name>
<dbReference type="InterPro" id="IPR050214">
    <property type="entry name" value="Cys_Synth/Cystath_Beta-Synth"/>
</dbReference>
<reference evidence="8 9" key="1">
    <citation type="journal article" date="2012" name="Science">
        <title>The Paleozoic origin of enzymatic lignin decomposition reconstructed from 31 fungal genomes.</title>
        <authorList>
            <person name="Floudas D."/>
            <person name="Binder M."/>
            <person name="Riley R."/>
            <person name="Barry K."/>
            <person name="Blanchette R.A."/>
            <person name="Henrissat B."/>
            <person name="Martinez A.T."/>
            <person name="Otillar R."/>
            <person name="Spatafora J.W."/>
            <person name="Yadav J.S."/>
            <person name="Aerts A."/>
            <person name="Benoit I."/>
            <person name="Boyd A."/>
            <person name="Carlson A."/>
            <person name="Copeland A."/>
            <person name="Coutinho P.M."/>
            <person name="de Vries R.P."/>
            <person name="Ferreira P."/>
            <person name="Findley K."/>
            <person name="Foster B."/>
            <person name="Gaskell J."/>
            <person name="Glotzer D."/>
            <person name="Gorecki P."/>
            <person name="Heitman J."/>
            <person name="Hesse C."/>
            <person name="Hori C."/>
            <person name="Igarashi K."/>
            <person name="Jurgens J.A."/>
            <person name="Kallen N."/>
            <person name="Kersten P."/>
            <person name="Kohler A."/>
            <person name="Kuees U."/>
            <person name="Kumar T.K.A."/>
            <person name="Kuo A."/>
            <person name="LaButti K."/>
            <person name="Larrondo L.F."/>
            <person name="Lindquist E."/>
            <person name="Ling A."/>
            <person name="Lombard V."/>
            <person name="Lucas S."/>
            <person name="Lundell T."/>
            <person name="Martin R."/>
            <person name="McLaughlin D.J."/>
            <person name="Morgenstern I."/>
            <person name="Morin E."/>
            <person name="Murat C."/>
            <person name="Nagy L.G."/>
            <person name="Nolan M."/>
            <person name="Ohm R.A."/>
            <person name="Patyshakuliyeva A."/>
            <person name="Rokas A."/>
            <person name="Ruiz-Duenas F.J."/>
            <person name="Sabat G."/>
            <person name="Salamov A."/>
            <person name="Samejima M."/>
            <person name="Schmutz J."/>
            <person name="Slot J.C."/>
            <person name="St John F."/>
            <person name="Stenlid J."/>
            <person name="Sun H."/>
            <person name="Sun S."/>
            <person name="Syed K."/>
            <person name="Tsang A."/>
            <person name="Wiebenga A."/>
            <person name="Young D."/>
            <person name="Pisabarro A."/>
            <person name="Eastwood D.C."/>
            <person name="Martin F."/>
            <person name="Cullen D."/>
            <person name="Grigoriev I.V."/>
            <person name="Hibbett D.S."/>
        </authorList>
    </citation>
    <scope>NUCLEOTIDE SEQUENCE [LARGE SCALE GENOMIC DNA]</scope>
    <source>
        <strain evidence="8 9">MD-104</strain>
    </source>
</reference>
<gene>
    <name evidence="8" type="ORF">WOLCODRAFT_18769</name>
</gene>
<dbReference type="Proteomes" id="UP000218811">
    <property type="component" value="Unassembled WGS sequence"/>
</dbReference>
<dbReference type="EMBL" id="KB468157">
    <property type="protein sequence ID" value="PCH44170.1"/>
    <property type="molecule type" value="Genomic_DNA"/>
</dbReference>
<dbReference type="PROSITE" id="PS00901">
    <property type="entry name" value="CYS_SYNTHASE"/>
    <property type="match status" value="1"/>
</dbReference>
<keyword evidence="9" id="KW-1185">Reference proteome</keyword>
<dbReference type="Pfam" id="PF00291">
    <property type="entry name" value="PALP"/>
    <property type="match status" value="1"/>
</dbReference>
<sequence length="401" mass="42215">MPFSPHVLDNALGAVGNTPLIRLDRIAREEGLQCNLLGKLEYTSAGGSVKDRIAKRMVEEAEKDGKLIPGYSVVIEPTSGNTGIGLALACAVKVKRTPSLPNKGYSVIITMPNKMSLEKEAALRALGAEVVRTPTEAAWDSPESHIGVAKKLQQEIPGGIVLDQYANANNPLAHEYTTGPEIIEAVTATPSTAEKPSSGKVDVVVAGAGTGGTITGLSRAIKQKHNNGCIVVGIDPKGSILAQPEALNTADAGAMYVVEGIGYDFVPDVLSRAHVDRWVKTSDDDAFAAVRKLMRKEGLLVGGSSGSALSGALRWVNEDEDGRRIARTKGANVVVLLPDGIRNYMSKPWFLEMALEAEPSPLAGQIARILKPQTSSGANVEIASVTDVAEGIADRTQPTAV</sequence>
<dbReference type="InterPro" id="IPR001216">
    <property type="entry name" value="P-phosphate_BS"/>
</dbReference>
<dbReference type="SUPFAM" id="SSF53686">
    <property type="entry name" value="Tryptophan synthase beta subunit-like PLP-dependent enzymes"/>
    <property type="match status" value="1"/>
</dbReference>
<keyword evidence="5" id="KW-0663">Pyridoxal phosphate</keyword>
<evidence type="ECO:0000313" key="8">
    <source>
        <dbReference type="EMBL" id="PCH44170.1"/>
    </source>
</evidence>